<proteinExistence type="predicted"/>
<feature type="region of interest" description="Disordered" evidence="1">
    <location>
        <begin position="573"/>
        <end position="605"/>
    </location>
</feature>
<dbReference type="RefSeq" id="WP_396678515.1">
    <property type="nucleotide sequence ID" value="NZ_JBIRPU010000005.1"/>
</dbReference>
<evidence type="ECO:0000313" key="3">
    <source>
        <dbReference type="Proteomes" id="UP001611075"/>
    </source>
</evidence>
<feature type="region of interest" description="Disordered" evidence="1">
    <location>
        <begin position="442"/>
        <end position="481"/>
    </location>
</feature>
<gene>
    <name evidence="2" type="ORF">ACH4OY_11200</name>
</gene>
<dbReference type="Proteomes" id="UP001611075">
    <property type="component" value="Unassembled WGS sequence"/>
</dbReference>
<sequence>MIGGQRQGTGEVPRLRVDEVGDALLVSVNGVHPATAAVTRALPTETGRICVVMTDPALAYHPDLGYRLCRWVPARYEAVRLISPCAGMADQSGRIPAQHLCELVEADVIAPVGELVAVPGGTLYALAGGADGAEGQWLRYRPGRPPIGAGRRFPLPEWERDLADVADPGIPEVTVEQIPAGLWVRRSHSPAGPVEPTDLAFAVPVQPDTVTLLVSRPGDPPLLAADLRRTIEAIPAALRERLVVTPYGDAPVADGALGATASAAANRTLRVRNGLALHLSGRGAQVAAVGVDGAPTWIPFAREIAWRPHGGGRILSWTAPTDQLLPAGPAQFMLNERWLVEVLEAGLWIREVNRTEGAAVIRRLPLEAERCTVVIGVGDEDQAAPPWRAVDRLLHRLPGEALARLRLAVPAEAGQWFAEDMAKGLRRTLRGLAPLVLTPAGRLLDSTGEEPGRRPSSASERAGQSAPQAGAVAAGVPGRRKSTSVDEISSLLSYVDQIRQAPAWDELPAESGPPRSPVAPPARPSPGRAVEGKAQATSPTDDGRAVLRPPAPPVVVRQPAPVVVVAAPVAVAASEREAGSEPAPRPARRAAASPVDEDANEEAPE</sequence>
<organism evidence="2 3">
    <name type="scientific">Micromonospora rubida</name>
    <dbReference type="NCBI Taxonomy" id="2697657"/>
    <lineage>
        <taxon>Bacteria</taxon>
        <taxon>Bacillati</taxon>
        <taxon>Actinomycetota</taxon>
        <taxon>Actinomycetes</taxon>
        <taxon>Micromonosporales</taxon>
        <taxon>Micromonosporaceae</taxon>
        <taxon>Micromonospora</taxon>
    </lineage>
</organism>
<feature type="compositionally biased region" description="Pro residues" evidence="1">
    <location>
        <begin position="514"/>
        <end position="524"/>
    </location>
</feature>
<keyword evidence="3" id="KW-1185">Reference proteome</keyword>
<feature type="compositionally biased region" description="Acidic residues" evidence="1">
    <location>
        <begin position="595"/>
        <end position="605"/>
    </location>
</feature>
<protein>
    <submittedName>
        <fullName evidence="2">Uncharacterized protein</fullName>
    </submittedName>
</protein>
<dbReference type="EMBL" id="JBIRPU010000005">
    <property type="protein sequence ID" value="MFI0793252.1"/>
    <property type="molecule type" value="Genomic_DNA"/>
</dbReference>
<evidence type="ECO:0000256" key="1">
    <source>
        <dbReference type="SAM" id="MobiDB-lite"/>
    </source>
</evidence>
<feature type="compositionally biased region" description="Low complexity" evidence="1">
    <location>
        <begin position="462"/>
        <end position="477"/>
    </location>
</feature>
<evidence type="ECO:0000313" key="2">
    <source>
        <dbReference type="EMBL" id="MFI0793252.1"/>
    </source>
</evidence>
<accession>A0ABW7SLZ6</accession>
<feature type="region of interest" description="Disordered" evidence="1">
    <location>
        <begin position="506"/>
        <end position="560"/>
    </location>
</feature>
<reference evidence="2 3" key="1">
    <citation type="submission" date="2024-10" db="EMBL/GenBank/DDBJ databases">
        <title>The Natural Products Discovery Center: Release of the First 8490 Sequenced Strains for Exploring Actinobacteria Biosynthetic Diversity.</title>
        <authorList>
            <person name="Kalkreuter E."/>
            <person name="Kautsar S.A."/>
            <person name="Yang D."/>
            <person name="Bader C.D."/>
            <person name="Teijaro C.N."/>
            <person name="Fluegel L."/>
            <person name="Davis C.M."/>
            <person name="Simpson J.R."/>
            <person name="Lauterbach L."/>
            <person name="Steele A.D."/>
            <person name="Gui C."/>
            <person name="Meng S."/>
            <person name="Li G."/>
            <person name="Viehrig K."/>
            <person name="Ye F."/>
            <person name="Su P."/>
            <person name="Kiefer A.F."/>
            <person name="Nichols A."/>
            <person name="Cepeda A.J."/>
            <person name="Yan W."/>
            <person name="Fan B."/>
            <person name="Jiang Y."/>
            <person name="Adhikari A."/>
            <person name="Zheng C.-J."/>
            <person name="Schuster L."/>
            <person name="Cowan T.M."/>
            <person name="Smanski M.J."/>
            <person name="Chevrette M.G."/>
            <person name="De Carvalho L.P.S."/>
            <person name="Shen B."/>
        </authorList>
    </citation>
    <scope>NUCLEOTIDE SEQUENCE [LARGE SCALE GENOMIC DNA]</scope>
    <source>
        <strain evidence="2 3">NPDC021253</strain>
    </source>
</reference>
<comment type="caution">
    <text evidence="2">The sequence shown here is derived from an EMBL/GenBank/DDBJ whole genome shotgun (WGS) entry which is preliminary data.</text>
</comment>
<name>A0ABW7SLZ6_9ACTN</name>